<dbReference type="AlphaFoldDB" id="A0A5B7GNV6"/>
<dbReference type="Proteomes" id="UP000324222">
    <property type="component" value="Unassembled WGS sequence"/>
</dbReference>
<gene>
    <name evidence="1" type="ORF">E2C01_055947</name>
</gene>
<accession>A0A5B7GNV6</accession>
<protein>
    <submittedName>
        <fullName evidence="1">Uncharacterized protein</fullName>
    </submittedName>
</protein>
<name>A0A5B7GNV6_PORTR</name>
<sequence>MEEEDKHIGYIYDQSIENLHLERRDPKPGLICLDMRWFIASGLASDGRMAWGDVELYGCKTLDLSVEAYIVLATPLTMRTVVRSPGAFSPTVF</sequence>
<reference evidence="1 2" key="1">
    <citation type="submission" date="2019-05" db="EMBL/GenBank/DDBJ databases">
        <title>Another draft genome of Portunus trituberculatus and its Hox gene families provides insights of decapod evolution.</title>
        <authorList>
            <person name="Jeong J.-H."/>
            <person name="Song I."/>
            <person name="Kim S."/>
            <person name="Choi T."/>
            <person name="Kim D."/>
            <person name="Ryu S."/>
            <person name="Kim W."/>
        </authorList>
    </citation>
    <scope>NUCLEOTIDE SEQUENCE [LARGE SCALE GENOMIC DNA]</scope>
    <source>
        <tissue evidence="1">Muscle</tissue>
    </source>
</reference>
<evidence type="ECO:0000313" key="1">
    <source>
        <dbReference type="EMBL" id="MPC61870.1"/>
    </source>
</evidence>
<proteinExistence type="predicted"/>
<evidence type="ECO:0000313" key="2">
    <source>
        <dbReference type="Proteomes" id="UP000324222"/>
    </source>
</evidence>
<organism evidence="1 2">
    <name type="scientific">Portunus trituberculatus</name>
    <name type="common">Swimming crab</name>
    <name type="synonym">Neptunus trituberculatus</name>
    <dbReference type="NCBI Taxonomy" id="210409"/>
    <lineage>
        <taxon>Eukaryota</taxon>
        <taxon>Metazoa</taxon>
        <taxon>Ecdysozoa</taxon>
        <taxon>Arthropoda</taxon>
        <taxon>Crustacea</taxon>
        <taxon>Multicrustacea</taxon>
        <taxon>Malacostraca</taxon>
        <taxon>Eumalacostraca</taxon>
        <taxon>Eucarida</taxon>
        <taxon>Decapoda</taxon>
        <taxon>Pleocyemata</taxon>
        <taxon>Brachyura</taxon>
        <taxon>Eubrachyura</taxon>
        <taxon>Portunoidea</taxon>
        <taxon>Portunidae</taxon>
        <taxon>Portuninae</taxon>
        <taxon>Portunus</taxon>
    </lineage>
</organism>
<comment type="caution">
    <text evidence="1">The sequence shown here is derived from an EMBL/GenBank/DDBJ whole genome shotgun (WGS) entry which is preliminary data.</text>
</comment>
<keyword evidence="2" id="KW-1185">Reference proteome</keyword>
<dbReference type="EMBL" id="VSRR010019044">
    <property type="protein sequence ID" value="MPC61870.1"/>
    <property type="molecule type" value="Genomic_DNA"/>
</dbReference>